<dbReference type="Proteomes" id="UP000240760">
    <property type="component" value="Unassembled WGS sequence"/>
</dbReference>
<evidence type="ECO:0000256" key="9">
    <source>
        <dbReference type="ARBA" id="ARBA00023049"/>
    </source>
</evidence>
<dbReference type="PANTHER" id="PTHR33478">
    <property type="entry name" value="EXTRACELLULAR METALLOPROTEINASE MEP"/>
    <property type="match status" value="1"/>
</dbReference>
<evidence type="ECO:0000256" key="8">
    <source>
        <dbReference type="ARBA" id="ARBA00022833"/>
    </source>
</evidence>
<dbReference type="OrthoDB" id="3227768at2759"/>
<feature type="region of interest" description="Disordered" evidence="12">
    <location>
        <begin position="264"/>
        <end position="284"/>
    </location>
</feature>
<comment type="similarity">
    <text evidence="3 11">Belongs to the peptidase M36 family.</text>
</comment>
<dbReference type="PANTHER" id="PTHR33478:SF1">
    <property type="entry name" value="EXTRACELLULAR METALLOPROTEINASE MEP"/>
    <property type="match status" value="1"/>
</dbReference>
<evidence type="ECO:0000256" key="10">
    <source>
        <dbReference type="ARBA" id="ARBA00023145"/>
    </source>
</evidence>
<evidence type="ECO:0000313" key="13">
    <source>
        <dbReference type="EMBL" id="PTB71881.1"/>
    </source>
</evidence>
<keyword evidence="9 11" id="KW-0482">Metalloprotease</keyword>
<name>A0A2T4BRE2_TRILO</name>
<evidence type="ECO:0000256" key="5">
    <source>
        <dbReference type="ARBA" id="ARBA00022670"/>
    </source>
</evidence>
<evidence type="ECO:0000256" key="11">
    <source>
        <dbReference type="RuleBase" id="RU364017"/>
    </source>
</evidence>
<organism evidence="13 14">
    <name type="scientific">Trichoderma longibrachiatum ATCC 18648</name>
    <dbReference type="NCBI Taxonomy" id="983965"/>
    <lineage>
        <taxon>Eukaryota</taxon>
        <taxon>Fungi</taxon>
        <taxon>Dikarya</taxon>
        <taxon>Ascomycota</taxon>
        <taxon>Pezizomycotina</taxon>
        <taxon>Sordariomycetes</taxon>
        <taxon>Hypocreomycetidae</taxon>
        <taxon>Hypocreales</taxon>
        <taxon>Hypocreaceae</taxon>
        <taxon>Trichoderma</taxon>
    </lineage>
</organism>
<dbReference type="EMBL" id="KZ679145">
    <property type="protein sequence ID" value="PTB71881.1"/>
    <property type="molecule type" value="Genomic_DNA"/>
</dbReference>
<keyword evidence="11" id="KW-0732">Signal</keyword>
<reference evidence="13 14" key="1">
    <citation type="submission" date="2016-07" db="EMBL/GenBank/DDBJ databases">
        <title>Multiple horizontal gene transfer events from other fungi enriched the ability of initially mycotrophic Trichoderma (Ascomycota) to feed on dead plant biomass.</title>
        <authorList>
            <consortium name="DOE Joint Genome Institute"/>
            <person name="Aerts A."/>
            <person name="Atanasova L."/>
            <person name="Chenthamara K."/>
            <person name="Zhang J."/>
            <person name="Grujic M."/>
            <person name="Henrissat B."/>
            <person name="Kuo A."/>
            <person name="Salamov A."/>
            <person name="Lipzen A."/>
            <person name="Labutti K."/>
            <person name="Barry K."/>
            <person name="Miao Y."/>
            <person name="Rahimi M.J."/>
            <person name="Shen Q."/>
            <person name="Grigoriev I.V."/>
            <person name="Kubicek C.P."/>
            <person name="Druzhinina I.S."/>
        </authorList>
    </citation>
    <scope>NUCLEOTIDE SEQUENCE [LARGE SCALE GENOMIC DNA]</scope>
    <source>
        <strain evidence="13 14">ATCC 18648</strain>
    </source>
</reference>
<dbReference type="AlphaFoldDB" id="A0A2T4BRE2"/>
<keyword evidence="4 11" id="KW-0964">Secreted</keyword>
<dbReference type="Gene3D" id="1.10.390.10">
    <property type="entry name" value="Neutral Protease Domain 2"/>
    <property type="match status" value="1"/>
</dbReference>
<keyword evidence="6 11" id="KW-0479">Metal-binding</keyword>
<dbReference type="InterPro" id="IPR027268">
    <property type="entry name" value="Peptidase_M4/M1_CTD_sf"/>
</dbReference>
<evidence type="ECO:0000256" key="12">
    <source>
        <dbReference type="SAM" id="MobiDB-lite"/>
    </source>
</evidence>
<sequence>MKSAILLGLTGLAATVHAHPTKQHDSGSNLARRGIDISKYHLPSLSDYTPSTHVDVEDEASLQSVDLKRDYVATATRAVKRLAPHAEFRVVDDHYVDVDGIGHVHFKQTVHGIDIDNADFKVNVTGSTNYPMGAWADNNPAGIRQYPYSTSLTTNPLTYKSVNSQTEVHSAGTTWATILYEVLWALIDKHGKNDAEFPTFDSQGVPTDGKFLALKLVLNGLALQPCTPTFVSARDAIIDADRALTGGENVCELWTAFAKRGLGSGAKYSSSSRTESFTVPSGVC</sequence>
<proteinExistence type="inferred from homology"/>
<evidence type="ECO:0000256" key="1">
    <source>
        <dbReference type="ARBA" id="ARBA00001947"/>
    </source>
</evidence>
<comment type="cofactor">
    <cofactor evidence="1 11">
        <name>Zn(2+)</name>
        <dbReference type="ChEBI" id="CHEBI:29105"/>
    </cofactor>
</comment>
<evidence type="ECO:0000256" key="7">
    <source>
        <dbReference type="ARBA" id="ARBA00022801"/>
    </source>
</evidence>
<feature type="signal peptide" evidence="11">
    <location>
        <begin position="1"/>
        <end position="18"/>
    </location>
</feature>
<dbReference type="GO" id="GO:0008270">
    <property type="term" value="F:zinc ion binding"/>
    <property type="evidence" value="ECO:0007669"/>
    <property type="project" value="InterPro"/>
</dbReference>
<evidence type="ECO:0000256" key="2">
    <source>
        <dbReference type="ARBA" id="ARBA00004613"/>
    </source>
</evidence>
<dbReference type="GO" id="GO:0004222">
    <property type="term" value="F:metalloendopeptidase activity"/>
    <property type="evidence" value="ECO:0007669"/>
    <property type="project" value="InterPro"/>
</dbReference>
<dbReference type="EC" id="3.4.24.-" evidence="11"/>
<keyword evidence="10 11" id="KW-0865">Zymogen</keyword>
<keyword evidence="8 11" id="KW-0862">Zinc</keyword>
<dbReference type="InterPro" id="IPR050371">
    <property type="entry name" value="Fungal_virulence_M36"/>
</dbReference>
<dbReference type="SUPFAM" id="SSF55486">
    <property type="entry name" value="Metalloproteases ('zincins'), catalytic domain"/>
    <property type="match status" value="1"/>
</dbReference>
<keyword evidence="5 11" id="KW-0645">Protease</keyword>
<feature type="chain" id="PRO_5015375887" description="Extracellular metalloproteinase" evidence="11">
    <location>
        <begin position="19"/>
        <end position="284"/>
    </location>
</feature>
<dbReference type="GO" id="GO:0005576">
    <property type="term" value="C:extracellular region"/>
    <property type="evidence" value="ECO:0007669"/>
    <property type="project" value="UniProtKB-SubCell"/>
</dbReference>
<accession>A0A2T4BRE2</accession>
<feature type="compositionally biased region" description="Polar residues" evidence="12">
    <location>
        <begin position="267"/>
        <end position="284"/>
    </location>
</feature>
<protein>
    <recommendedName>
        <fullName evidence="11">Extracellular metalloproteinase</fullName>
        <ecNumber evidence="11">3.4.24.-</ecNumber>
    </recommendedName>
    <alternativeName>
        <fullName evidence="11">Fungalysin</fullName>
    </alternativeName>
</protein>
<dbReference type="Pfam" id="PF02128">
    <property type="entry name" value="Peptidase_M36"/>
    <property type="match status" value="1"/>
</dbReference>
<dbReference type="InterPro" id="IPR001842">
    <property type="entry name" value="Peptidase_M36"/>
</dbReference>
<comment type="subcellular location">
    <subcellularLocation>
        <location evidence="2 11">Secreted</location>
    </subcellularLocation>
</comment>
<evidence type="ECO:0000256" key="3">
    <source>
        <dbReference type="ARBA" id="ARBA00006006"/>
    </source>
</evidence>
<evidence type="ECO:0000256" key="4">
    <source>
        <dbReference type="ARBA" id="ARBA00022525"/>
    </source>
</evidence>
<evidence type="ECO:0000256" key="6">
    <source>
        <dbReference type="ARBA" id="ARBA00022723"/>
    </source>
</evidence>
<dbReference type="STRING" id="983965.A0A2T4BRE2"/>
<dbReference type="GO" id="GO:0006508">
    <property type="term" value="P:proteolysis"/>
    <property type="evidence" value="ECO:0007669"/>
    <property type="project" value="UniProtKB-KW"/>
</dbReference>
<keyword evidence="14" id="KW-1185">Reference proteome</keyword>
<evidence type="ECO:0000313" key="14">
    <source>
        <dbReference type="Proteomes" id="UP000240760"/>
    </source>
</evidence>
<keyword evidence="7 11" id="KW-0378">Hydrolase</keyword>
<gene>
    <name evidence="13" type="ORF">M440DRAFT_1395371</name>
</gene>